<keyword evidence="1" id="KW-0732">Signal</keyword>
<sequence>MKNKRNILSVVFSVIACVALVSASVSAATTINTSIDTGGALTVSGLSTLGNASTTVFSTTGNLMVNGYATTTAANGNFATAGTLNVTGLSTLGYASTTGVSLTGNLMVNGYATTTGSTGTFATQGSIGAGTSTPATEISASGSATTTLYIHSTASSVGGCIQLEGANDTVYRAYATTTGPLILELGACK</sequence>
<protein>
    <submittedName>
        <fullName evidence="2">Uncharacterized protein</fullName>
    </submittedName>
</protein>
<feature type="chain" id="PRO_5009583762" evidence="1">
    <location>
        <begin position="28"/>
        <end position="189"/>
    </location>
</feature>
<dbReference type="EMBL" id="MHRX01000037">
    <property type="protein sequence ID" value="OHA32909.1"/>
    <property type="molecule type" value="Genomic_DNA"/>
</dbReference>
<dbReference type="PROSITE" id="PS51257">
    <property type="entry name" value="PROKAR_LIPOPROTEIN"/>
    <property type="match status" value="1"/>
</dbReference>
<dbReference type="STRING" id="1802319.A2928_04450"/>
<reference evidence="2 3" key="1">
    <citation type="journal article" date="2016" name="Nat. Commun.">
        <title>Thousands of microbial genomes shed light on interconnected biogeochemical processes in an aquifer system.</title>
        <authorList>
            <person name="Anantharaman K."/>
            <person name="Brown C.T."/>
            <person name="Hug L.A."/>
            <person name="Sharon I."/>
            <person name="Castelle C.J."/>
            <person name="Probst A.J."/>
            <person name="Thomas B.C."/>
            <person name="Singh A."/>
            <person name="Wilkins M.J."/>
            <person name="Karaoz U."/>
            <person name="Brodie E.L."/>
            <person name="Williams K.H."/>
            <person name="Hubbard S.S."/>
            <person name="Banfield J.F."/>
        </authorList>
    </citation>
    <scope>NUCLEOTIDE SEQUENCE [LARGE SCALE GENOMIC DNA]</scope>
</reference>
<organism evidence="2 3">
    <name type="scientific">Candidatus Taylorbacteria bacterium RIFCSPLOWO2_01_FULL_45_15b</name>
    <dbReference type="NCBI Taxonomy" id="1802319"/>
    <lineage>
        <taxon>Bacteria</taxon>
        <taxon>Candidatus Tayloriibacteriota</taxon>
    </lineage>
</organism>
<feature type="signal peptide" evidence="1">
    <location>
        <begin position="1"/>
        <end position="27"/>
    </location>
</feature>
<evidence type="ECO:0000313" key="3">
    <source>
        <dbReference type="Proteomes" id="UP000176221"/>
    </source>
</evidence>
<proteinExistence type="predicted"/>
<accession>A0A1G2NBY3</accession>
<dbReference type="AlphaFoldDB" id="A0A1G2NBY3"/>
<evidence type="ECO:0000313" key="2">
    <source>
        <dbReference type="EMBL" id="OHA32909.1"/>
    </source>
</evidence>
<gene>
    <name evidence="2" type="ORF">A2928_04450</name>
</gene>
<comment type="caution">
    <text evidence="2">The sequence shown here is derived from an EMBL/GenBank/DDBJ whole genome shotgun (WGS) entry which is preliminary data.</text>
</comment>
<evidence type="ECO:0000256" key="1">
    <source>
        <dbReference type="SAM" id="SignalP"/>
    </source>
</evidence>
<name>A0A1G2NBY3_9BACT</name>
<dbReference type="Proteomes" id="UP000176221">
    <property type="component" value="Unassembled WGS sequence"/>
</dbReference>